<dbReference type="PANTHER" id="PTHR10887">
    <property type="entry name" value="DNA2/NAM7 HELICASE FAMILY"/>
    <property type="match status" value="1"/>
</dbReference>
<dbReference type="GO" id="GO:0031048">
    <property type="term" value="P:regulatory ncRNA-mediated heterochromatin formation"/>
    <property type="evidence" value="ECO:0007669"/>
    <property type="project" value="TreeGrafter"/>
</dbReference>
<dbReference type="SUPFAM" id="SSF52540">
    <property type="entry name" value="P-loop containing nucleoside triphosphate hydrolases"/>
    <property type="match status" value="2"/>
</dbReference>
<feature type="domain" description="DNA2/NAM7 helicase-like C-terminal" evidence="3">
    <location>
        <begin position="1193"/>
        <end position="1266"/>
    </location>
</feature>
<evidence type="ECO:0000313" key="5">
    <source>
        <dbReference type="Proteomes" id="UP000195012"/>
    </source>
</evidence>
<dbReference type="Pfam" id="PF13087">
    <property type="entry name" value="AAA_12"/>
    <property type="match status" value="2"/>
</dbReference>
<dbReference type="InterPro" id="IPR045055">
    <property type="entry name" value="DNA2/NAM7-like"/>
</dbReference>
<dbReference type="GO" id="GO:0005524">
    <property type="term" value="F:ATP binding"/>
    <property type="evidence" value="ECO:0007669"/>
    <property type="project" value="InterPro"/>
</dbReference>
<evidence type="ECO:0000256" key="1">
    <source>
        <dbReference type="SAM" id="MobiDB-lite"/>
    </source>
</evidence>
<dbReference type="InterPro" id="IPR027351">
    <property type="entry name" value="(+)RNA_virus_helicase_core_dom"/>
</dbReference>
<dbReference type="GO" id="GO:0031380">
    <property type="term" value="C:nuclear RNA-directed RNA polymerase complex"/>
    <property type="evidence" value="ECO:0007669"/>
    <property type="project" value="TreeGrafter"/>
</dbReference>
<dbReference type="Gene3D" id="3.40.50.300">
    <property type="entry name" value="P-loop containing nucleotide triphosphate hydrolases"/>
    <property type="match status" value="3"/>
</dbReference>
<protein>
    <recommendedName>
        <fullName evidence="6">DNA2/NAM7 helicase-like C-terminal domain-containing protein</fullName>
    </recommendedName>
</protein>
<comment type="caution">
    <text evidence="4">The sequence shown here is derived from an EMBL/GenBank/DDBJ whole genome shotgun (WGS) entry which is preliminary data.</text>
</comment>
<feature type="region of interest" description="Disordered" evidence="1">
    <location>
        <begin position="328"/>
        <end position="375"/>
    </location>
</feature>
<dbReference type="EMBL" id="NETL01000023">
    <property type="protein sequence ID" value="OTN66377.1"/>
    <property type="molecule type" value="Genomic_DNA"/>
</dbReference>
<dbReference type="InterPro" id="IPR041679">
    <property type="entry name" value="DNA2/NAM7-like_C"/>
</dbReference>
<dbReference type="Pfam" id="PF01443">
    <property type="entry name" value="Viral_helicase1"/>
    <property type="match status" value="1"/>
</dbReference>
<evidence type="ECO:0000259" key="2">
    <source>
        <dbReference type="Pfam" id="PF01443"/>
    </source>
</evidence>
<dbReference type="OMA" id="DSYQGCE"/>
<feature type="domain" description="DNA2/NAM7 helicase-like C-terminal" evidence="3">
    <location>
        <begin position="857"/>
        <end position="1024"/>
    </location>
</feature>
<feature type="domain" description="(+)RNA virus helicase C-terminal" evidence="2">
    <location>
        <begin position="720"/>
        <end position="852"/>
    </location>
</feature>
<accession>A0A1Y3DUB6</accession>
<dbReference type="CDD" id="cd18808">
    <property type="entry name" value="SF1_C_Upf1"/>
    <property type="match status" value="1"/>
</dbReference>
<dbReference type="eggNOG" id="KOG1802">
    <property type="taxonomic scope" value="Eukaryota"/>
</dbReference>
<evidence type="ECO:0008006" key="6">
    <source>
        <dbReference type="Google" id="ProtNLM"/>
    </source>
</evidence>
<dbReference type="VEuPathDB" id="PlasmoDB:PKNOH_S09532200"/>
<proteinExistence type="predicted"/>
<feature type="compositionally biased region" description="Polar residues" evidence="1">
    <location>
        <begin position="339"/>
        <end position="350"/>
    </location>
</feature>
<sequence length="1301" mass="150910">MPHTLPRDAVPIMNLLRGTKLVSTLSNCFRTHKKKYHSGKNLTHEIFENEKCLDKFEDLQKNKIIYKKDHKEYLKLYKCYRPGYAKLIVERSNPFNFEIYWKLTEQSFVSVKNDACRKVKNFTETLWRLKGQLSNLSVRLEGNQQNRSHVRNVKEDGQVKGTPLNVHFENISDGGRQQEEHVERIQEKTLARQNSQKGTKKKNTYTKFYKIWEGFLSHKEKNNVKEEKIFFEILRRNFLKAQFFGENKKKDFLFFENILTSLLLRPHIFISVLNSLHCVFFDVKVNLSQGMVSTSSSTPLRNESALLVNNYPGEEILPFCTSPTSTPLHLVDPQKGEKNNCTSNERTYTSYEEDRSDGKSPGEEENSRERETLGDIASNETSAKIRRYILNYLFNIYYEKHIGLQNMQKTFELHQAYKLRYCKKEKTAYKFIASSEVELDSNDIVLIKCAQKSDSFLVGVVKKVQRARDFCILFMNVKRYISEKKGGDGTKLYEEMDINEEYVESYLSRPSGSSYNLSFPGAAREGSPHTDNTYLDNVNRDNMYRDYIHRDRSCGNLPQQPPHAEDSSVHEAVTLSVHLNTILNRIKYSMLSLFERSKESTNRELIQLLLNENKNSSSVMSPQEVTSMCIGVHHDGNYNLLIQEAIHKFLESRKKEIHFFGMLNNDLIKSDKIVCKLYRRLKNSPEEFTRMCNIYRRFDVYQKTILQDILINEESVPVHLIQGAPGSGKSDLISFIIYFLTLDRKNNIFVGTSKHISVQNIRQKLLHLNLCLNRDTMHRPNNQKSDIYIDTIYQAFKIKDKKIKHLIIDEASSLSEYSSLICLNLKCDFVYAFGDDKQLTFHSLINEKKRLQINYLSIFEKLKHYKNAKCHSLLIQYRLIFPMYLFTSFYFYNRKLIASKKIMDEFFQSGGNASTVIGPKVEGVGEGVGVDIGVEVEEEHPMYLNWSHLFQHCTFPILFIDTYHGESNDETFELKVNYSYVNQFEAHIIIKLVQILKLENQRNVTILTPYTGQKLYIQSLLQNGYLDSRTDPHDSIFYHNEKENKETCTDLMYQKVAIKSGGTNFRGEHSVHPRGDTDLGADWSHGQMFELSKNGNRGGRTNGFSGISREENLLHLSPSLNTCNQIMFDTDHPSAVPLFGNVLSKRFGPNCEIMDAKNFRPPGQVLSTTSQLPPNGTILSRYNKWANRSHSNNQQEKQNAQVDRNINILHGNVHTIDSYQGCENDFIIISTVRSNDKNVLGFLNDEKRLNVLLTRMKKGIIIVGNSNTLRNNFFWKEFISFLDFFNSRKSAFTLPFLRNSK</sequence>
<reference evidence="4 5" key="1">
    <citation type="submission" date="2017-05" db="EMBL/GenBank/DDBJ databases">
        <title>PacBio assembly of a Plasmodium knowlesi genome sequence with Hi-C correction and manual annotation of the SICAvar gene family.</title>
        <authorList>
            <person name="Lapp S.A."/>
            <person name="Geraldo J.A."/>
            <person name="Chien J.-T."/>
            <person name="Ay F."/>
            <person name="Pakala S.B."/>
            <person name="Batugedara G."/>
            <person name="Humphrey J.C."/>
            <person name="Debarry J.D."/>
            <person name="Le Roch K.G."/>
            <person name="Galinski M.R."/>
            <person name="Kissinger J.C."/>
        </authorList>
    </citation>
    <scope>NUCLEOTIDE SEQUENCE [LARGE SCALE GENOMIC DNA]</scope>
    <source>
        <strain evidence="5">Malayan Strain Pk1 (A+)</strain>
    </source>
</reference>
<evidence type="ECO:0000313" key="4">
    <source>
        <dbReference type="EMBL" id="OTN66377.1"/>
    </source>
</evidence>
<evidence type="ECO:0000259" key="3">
    <source>
        <dbReference type="Pfam" id="PF13087"/>
    </source>
</evidence>
<dbReference type="OrthoDB" id="392140at2759"/>
<dbReference type="VEuPathDB" id="PlasmoDB:PKA1H_120071200"/>
<organism evidence="4 5">
    <name type="scientific">Plasmodium knowlesi</name>
    <dbReference type="NCBI Taxonomy" id="5850"/>
    <lineage>
        <taxon>Eukaryota</taxon>
        <taxon>Sar</taxon>
        <taxon>Alveolata</taxon>
        <taxon>Apicomplexa</taxon>
        <taxon>Aconoidasida</taxon>
        <taxon>Haemosporida</taxon>
        <taxon>Plasmodiidae</taxon>
        <taxon>Plasmodium</taxon>
        <taxon>Plasmodium (Plasmodium)</taxon>
    </lineage>
</organism>
<feature type="compositionally biased region" description="Basic and acidic residues" evidence="1">
    <location>
        <begin position="352"/>
        <end position="373"/>
    </location>
</feature>
<gene>
    <name evidence="4" type="ORF">PKNOH_S09532200</name>
</gene>
<dbReference type="Proteomes" id="UP000195012">
    <property type="component" value="Unassembled WGS sequence"/>
</dbReference>
<dbReference type="InterPro" id="IPR027417">
    <property type="entry name" value="P-loop_NTPase"/>
</dbReference>
<dbReference type="VEuPathDB" id="PlasmoDB:PKNH_1266700"/>
<dbReference type="InterPro" id="IPR047187">
    <property type="entry name" value="SF1_C_Upf1"/>
</dbReference>
<name>A0A1Y3DUB6_PLAKN</name>
<dbReference type="PANTHER" id="PTHR10887:SF341">
    <property type="entry name" value="NFX1-TYPE ZINC FINGER-CONTAINING PROTEIN 1"/>
    <property type="match status" value="1"/>
</dbReference>